<dbReference type="AlphaFoldDB" id="A0AA35Z8K8"/>
<evidence type="ECO:0000256" key="1">
    <source>
        <dbReference type="SAM" id="MobiDB-lite"/>
    </source>
</evidence>
<keyword evidence="3" id="KW-1185">Reference proteome</keyword>
<sequence length="308" mass="34560">MFSHIPFVYPSNEEIHQEIQPSFNAVKATKSVEVHAPDNIVNDPPCNDATIGDVPNSTNIFDDPPPKFLSDANGPSPVAEDNLFEEILFRERNEITPRPEYELEGHQETPTQEALHDDNKSKGDVDQKSESSTLDTRSSDENIVELFALLELRDNFAIANSKVDKVIQQVAGLDTKLDLVIKSLFEIKAVVPSEHDRANQLDQIISLFLRHTLEEVNSAQHFVDTPNHNFDEMLIILDETFSHLKAQAPTVEVYGSLSKKPDEIPEEPLLPPPSNIFITQYGLQIMSSISYQADQSKDKGKKIATDFK</sequence>
<dbReference type="EMBL" id="OX465081">
    <property type="protein sequence ID" value="CAI9287945.1"/>
    <property type="molecule type" value="Genomic_DNA"/>
</dbReference>
<proteinExistence type="predicted"/>
<evidence type="ECO:0000313" key="3">
    <source>
        <dbReference type="Proteomes" id="UP001177003"/>
    </source>
</evidence>
<protein>
    <submittedName>
        <fullName evidence="2">Uncharacterized protein</fullName>
    </submittedName>
</protein>
<accession>A0AA35Z8K8</accession>
<reference evidence="2" key="1">
    <citation type="submission" date="2023-04" db="EMBL/GenBank/DDBJ databases">
        <authorList>
            <person name="Vijverberg K."/>
            <person name="Xiong W."/>
            <person name="Schranz E."/>
        </authorList>
    </citation>
    <scope>NUCLEOTIDE SEQUENCE</scope>
</reference>
<dbReference type="Proteomes" id="UP001177003">
    <property type="component" value="Chromosome 5"/>
</dbReference>
<feature type="compositionally biased region" description="Basic and acidic residues" evidence="1">
    <location>
        <begin position="95"/>
        <end position="107"/>
    </location>
</feature>
<gene>
    <name evidence="2" type="ORF">LSALG_LOCUS27280</name>
</gene>
<feature type="region of interest" description="Disordered" evidence="1">
    <location>
        <begin position="95"/>
        <end position="137"/>
    </location>
</feature>
<organism evidence="2 3">
    <name type="scientific">Lactuca saligna</name>
    <name type="common">Willowleaf lettuce</name>
    <dbReference type="NCBI Taxonomy" id="75948"/>
    <lineage>
        <taxon>Eukaryota</taxon>
        <taxon>Viridiplantae</taxon>
        <taxon>Streptophyta</taxon>
        <taxon>Embryophyta</taxon>
        <taxon>Tracheophyta</taxon>
        <taxon>Spermatophyta</taxon>
        <taxon>Magnoliopsida</taxon>
        <taxon>eudicotyledons</taxon>
        <taxon>Gunneridae</taxon>
        <taxon>Pentapetalae</taxon>
        <taxon>asterids</taxon>
        <taxon>campanulids</taxon>
        <taxon>Asterales</taxon>
        <taxon>Asteraceae</taxon>
        <taxon>Cichorioideae</taxon>
        <taxon>Cichorieae</taxon>
        <taxon>Lactucinae</taxon>
        <taxon>Lactuca</taxon>
    </lineage>
</organism>
<evidence type="ECO:0000313" key="2">
    <source>
        <dbReference type="EMBL" id="CAI9287945.1"/>
    </source>
</evidence>
<feature type="compositionally biased region" description="Basic and acidic residues" evidence="1">
    <location>
        <begin position="114"/>
        <end position="129"/>
    </location>
</feature>
<name>A0AA35Z8K8_LACSI</name>